<dbReference type="RefSeq" id="WP_215923183.1">
    <property type="nucleotide sequence ID" value="NZ_JAHKNI010000018.1"/>
</dbReference>
<protein>
    <submittedName>
        <fullName evidence="3">Dehydratase</fullName>
    </submittedName>
</protein>
<comment type="caution">
    <text evidence="3">The sequence shown here is derived from an EMBL/GenBank/DDBJ whole genome shotgun (WGS) entry which is preliminary data.</text>
</comment>
<dbReference type="SUPFAM" id="SSF54637">
    <property type="entry name" value="Thioesterase/thiol ester dehydrase-isomerase"/>
    <property type="match status" value="1"/>
</dbReference>
<evidence type="ECO:0000313" key="3">
    <source>
        <dbReference type="EMBL" id="MBU3067024.1"/>
    </source>
</evidence>
<evidence type="ECO:0000256" key="1">
    <source>
        <dbReference type="ARBA" id="ARBA00005254"/>
    </source>
</evidence>
<organism evidence="3 4">
    <name type="scientific">Nocardia albiluteola</name>
    <dbReference type="NCBI Taxonomy" id="2842303"/>
    <lineage>
        <taxon>Bacteria</taxon>
        <taxon>Bacillati</taxon>
        <taxon>Actinomycetota</taxon>
        <taxon>Actinomycetes</taxon>
        <taxon>Mycobacteriales</taxon>
        <taxon>Nocardiaceae</taxon>
        <taxon>Nocardia</taxon>
    </lineage>
</organism>
<feature type="domain" description="MaoC-like" evidence="2">
    <location>
        <begin position="8"/>
        <end position="85"/>
    </location>
</feature>
<dbReference type="Proteomes" id="UP000733379">
    <property type="component" value="Unassembled WGS sequence"/>
</dbReference>
<dbReference type="EMBL" id="JAHKNI010000018">
    <property type="protein sequence ID" value="MBU3067024.1"/>
    <property type="molecule type" value="Genomic_DNA"/>
</dbReference>
<dbReference type="Gene3D" id="3.10.129.10">
    <property type="entry name" value="Hotdog Thioesterase"/>
    <property type="match status" value="1"/>
</dbReference>
<proteinExistence type="inferred from homology"/>
<gene>
    <name evidence="3" type="ORF">KO481_36580</name>
</gene>
<reference evidence="3 4" key="1">
    <citation type="submission" date="2021-06" db="EMBL/GenBank/DDBJ databases">
        <title>Actinomycetes sequencing.</title>
        <authorList>
            <person name="Shan Q."/>
        </authorList>
    </citation>
    <scope>NUCLEOTIDE SEQUENCE [LARGE SCALE GENOMIC DNA]</scope>
    <source>
        <strain evidence="3 4">NEAU-G5</strain>
    </source>
</reference>
<dbReference type="InterPro" id="IPR029069">
    <property type="entry name" value="HotDog_dom_sf"/>
</dbReference>
<dbReference type="InterPro" id="IPR002539">
    <property type="entry name" value="MaoC-like_dom"/>
</dbReference>
<keyword evidence="4" id="KW-1185">Reference proteome</keyword>
<dbReference type="Pfam" id="PF01575">
    <property type="entry name" value="MaoC_dehydratas"/>
    <property type="match status" value="1"/>
</dbReference>
<comment type="similarity">
    <text evidence="1">Belongs to the enoyl-CoA hydratase/isomerase family.</text>
</comment>
<accession>A0ABS6B9P7</accession>
<name>A0ABS6B9P7_9NOCA</name>
<sequence length="131" mass="14292">MTDEAIRAFAQQWDPLAIHVGDGEHFGGVIASGLHTLCVFQRLAVAGVYSRWAVVAGRDIRGMTLPKPVHPGDTLSGRVTIVEVAPTWRGRARVRVQGDLANQHDERVMIIELDGYVHSRGNAAVVDCVKK</sequence>
<evidence type="ECO:0000313" key="4">
    <source>
        <dbReference type="Proteomes" id="UP000733379"/>
    </source>
</evidence>
<evidence type="ECO:0000259" key="2">
    <source>
        <dbReference type="Pfam" id="PF01575"/>
    </source>
</evidence>